<dbReference type="AlphaFoldDB" id="I0SA09"/>
<evidence type="ECO:0000313" key="10">
    <source>
        <dbReference type="Proteomes" id="UP000003245"/>
    </source>
</evidence>
<feature type="transmembrane region" description="Helical" evidence="5">
    <location>
        <begin position="316"/>
        <end position="333"/>
    </location>
</feature>
<keyword evidence="10" id="KW-1185">Reference proteome</keyword>
<dbReference type="InterPro" id="IPR018711">
    <property type="entry name" value="NAGPA"/>
</dbReference>
<dbReference type="InterPro" id="IPR029044">
    <property type="entry name" value="Nucleotide-diphossugar_trans"/>
</dbReference>
<feature type="domain" description="GtrA/DPMS transmembrane" evidence="7">
    <location>
        <begin position="220"/>
        <end position="336"/>
    </location>
</feature>
<dbReference type="Proteomes" id="UP000003245">
    <property type="component" value="Unassembled WGS sequence"/>
</dbReference>
<dbReference type="InterPro" id="IPR007267">
    <property type="entry name" value="GtrA_DPMS_TM"/>
</dbReference>
<dbReference type="Gene3D" id="3.90.550.10">
    <property type="entry name" value="Spore Coat Polysaccharide Biosynthesis Protein SpsA, Chain A"/>
    <property type="match status" value="1"/>
</dbReference>
<dbReference type="InterPro" id="IPR001173">
    <property type="entry name" value="Glyco_trans_2-like"/>
</dbReference>
<dbReference type="SUPFAM" id="SSF53448">
    <property type="entry name" value="Nucleotide-diphospho-sugar transferases"/>
    <property type="match status" value="1"/>
</dbReference>
<proteinExistence type="predicted"/>
<protein>
    <submittedName>
        <fullName evidence="9">Periplasmic protein, PF09992 family</fullName>
    </submittedName>
</protein>
<evidence type="ECO:0000256" key="3">
    <source>
        <dbReference type="ARBA" id="ARBA00022989"/>
    </source>
</evidence>
<dbReference type="PANTHER" id="PTHR40446:SF2">
    <property type="entry name" value="N-ACETYLGLUCOSAMINE-1-PHOSPHODIESTER ALPHA-N-ACETYLGLUCOSAMINIDASE"/>
    <property type="match status" value="1"/>
</dbReference>
<evidence type="ECO:0000259" key="6">
    <source>
        <dbReference type="Pfam" id="PF00535"/>
    </source>
</evidence>
<reference evidence="9 10" key="1">
    <citation type="submission" date="2012-01" db="EMBL/GenBank/DDBJ databases">
        <authorList>
            <person name="Harkins D.M."/>
            <person name="Madupu R."/>
            <person name="Durkin A.S."/>
            <person name="Torralba M."/>
            <person name="Methe B."/>
            <person name="Sutton G.G."/>
            <person name="Nelson K.E."/>
        </authorList>
    </citation>
    <scope>NUCLEOTIDE SEQUENCE [LARGE SCALE GENOMIC DNA]</scope>
    <source>
        <strain evidence="9 10">CCUG 39159</strain>
    </source>
</reference>
<comment type="caution">
    <text evidence="9">The sequence shown here is derived from an EMBL/GenBank/DDBJ whole genome shotgun (WGS) entry which is preliminary data.</text>
</comment>
<dbReference type="GO" id="GO:0000271">
    <property type="term" value="P:polysaccharide biosynthetic process"/>
    <property type="evidence" value="ECO:0007669"/>
    <property type="project" value="InterPro"/>
</dbReference>
<feature type="domain" description="Glycosyltransferase 2-like" evidence="6">
    <location>
        <begin position="4"/>
        <end position="129"/>
    </location>
</feature>
<evidence type="ECO:0000256" key="2">
    <source>
        <dbReference type="ARBA" id="ARBA00022692"/>
    </source>
</evidence>
<dbReference type="GO" id="GO:0016020">
    <property type="term" value="C:membrane"/>
    <property type="evidence" value="ECO:0007669"/>
    <property type="project" value="UniProtKB-SubCell"/>
</dbReference>
<organism evidence="9 10">
    <name type="scientific">Streptococcus anginosus subsp. whileyi CCUG 39159</name>
    <dbReference type="NCBI Taxonomy" id="1095729"/>
    <lineage>
        <taxon>Bacteria</taxon>
        <taxon>Bacillati</taxon>
        <taxon>Bacillota</taxon>
        <taxon>Bacilli</taxon>
        <taxon>Lactobacillales</taxon>
        <taxon>Streptococcaceae</taxon>
        <taxon>Streptococcus</taxon>
        <taxon>Streptococcus anginosus group</taxon>
    </lineage>
</organism>
<gene>
    <name evidence="9" type="ORF">HMPREF1043_2372</name>
</gene>
<evidence type="ECO:0000313" key="9">
    <source>
        <dbReference type="EMBL" id="EID20212.1"/>
    </source>
</evidence>
<feature type="transmembrane region" description="Helical" evidence="5">
    <location>
        <begin position="289"/>
        <end position="310"/>
    </location>
</feature>
<dbReference type="EMBL" id="AICP01000056">
    <property type="protein sequence ID" value="EID20212.1"/>
    <property type="molecule type" value="Genomic_DNA"/>
</dbReference>
<accession>I0SA09</accession>
<dbReference type="Pfam" id="PF04138">
    <property type="entry name" value="GtrA_DPMS_TM"/>
    <property type="match status" value="1"/>
</dbReference>
<dbReference type="CDD" id="cd04179">
    <property type="entry name" value="DPM_DPG-synthase_like"/>
    <property type="match status" value="1"/>
</dbReference>
<sequence length="648" mass="71012">MNYLVIPAYKPDLNLLHLLQKVKEKSSLQIIVVNDGSPASYDSIFQEAQKYATVLCYMTNQGKGQALKTVFSYIDTLGQYGTVVTADADGQHNVWDIFRVSKKAQENPNHLIIGARSFSGNVPLRSAFGNKLTRFLFKQQIGVSVTDTQTGLRGFTTNMIPFMLKVEGQRYEYEMNMLLAASKEYPIIEVPIETVYINDNQASHFRPVRDGLMIYKDMFKFALSSINSFVIDYIVYALALLVLAAVPTSLKILLANGAARVTSSIFNYSANKKLVFKNKDSVAKTGPGYFGLALGLFILDTLLIRLFYAIFGLNLLIVKIIVGALLFCLSWLVQKKNYFQGKDAYFIMKFFKKSYAYASLFGMLLTGAFTYSMLKTFVLSEAITTVKSSSTSTSTTSTKAATNATKTDTSYKDDNISVKITTKTVSNTKVYIADITVSSPEYLKTALAQNTYGNNVTAKTSVTAANNNAILAINGDYYGANTTGYVIRNGVVYRNIVREDASNGDLAIYKDGSFGIVYENDVSAEDLVKNGVVNLLAFGPTLVENGQIAVSSNSEVGQSMSSNPRTAIGMIDKNHYIIVVSDGRTSESAGLSLYELAEVMKSYSVKTAYNLDGGGSSTLYFNGKVVNKPTTNGTISERAVSDIVYIGY</sequence>
<dbReference type="PANTHER" id="PTHR40446">
    <property type="entry name" value="N-ACETYLGLUCOSAMINE-1-PHOSPHODIESTER ALPHA-N-ACETYLGLUCOSAMINIDASE"/>
    <property type="match status" value="1"/>
</dbReference>
<evidence type="ECO:0000256" key="4">
    <source>
        <dbReference type="ARBA" id="ARBA00023136"/>
    </source>
</evidence>
<evidence type="ECO:0000256" key="1">
    <source>
        <dbReference type="ARBA" id="ARBA00004141"/>
    </source>
</evidence>
<keyword evidence="4 5" id="KW-0472">Membrane</keyword>
<feature type="transmembrane region" description="Helical" evidence="5">
    <location>
        <begin position="221"/>
        <end position="246"/>
    </location>
</feature>
<comment type="subcellular location">
    <subcellularLocation>
        <location evidence="1">Membrane</location>
        <topology evidence="1">Multi-pass membrane protein</topology>
    </subcellularLocation>
</comment>
<evidence type="ECO:0000259" key="7">
    <source>
        <dbReference type="Pfam" id="PF04138"/>
    </source>
</evidence>
<feature type="domain" description="Phosphodiester glycosidase" evidence="8">
    <location>
        <begin position="467"/>
        <end position="646"/>
    </location>
</feature>
<evidence type="ECO:0000256" key="5">
    <source>
        <dbReference type="SAM" id="Phobius"/>
    </source>
</evidence>
<name>I0SA09_STRAP</name>
<dbReference type="Pfam" id="PF00535">
    <property type="entry name" value="Glycos_transf_2"/>
    <property type="match status" value="1"/>
</dbReference>
<dbReference type="Pfam" id="PF09992">
    <property type="entry name" value="NAGPA"/>
    <property type="match status" value="1"/>
</dbReference>
<keyword evidence="2 5" id="KW-0812">Transmembrane</keyword>
<evidence type="ECO:0000259" key="8">
    <source>
        <dbReference type="Pfam" id="PF09992"/>
    </source>
</evidence>
<dbReference type="PATRIC" id="fig|1095729.3.peg.1827"/>
<keyword evidence="3 5" id="KW-1133">Transmembrane helix</keyword>
<feature type="transmembrane region" description="Helical" evidence="5">
    <location>
        <begin position="354"/>
        <end position="374"/>
    </location>
</feature>